<comment type="caution">
    <text evidence="1">The sequence shown here is derived from an EMBL/GenBank/DDBJ whole genome shotgun (WGS) entry which is preliminary data.</text>
</comment>
<proteinExistence type="predicted"/>
<accession>A0AC61DCD1</accession>
<name>A0AC61DCD1_9FIRM</name>
<organism evidence="1 2">
    <name type="scientific">Sporanaerobium hydrogeniformans</name>
    <dbReference type="NCBI Taxonomy" id="3072179"/>
    <lineage>
        <taxon>Bacteria</taxon>
        <taxon>Bacillati</taxon>
        <taxon>Bacillota</taxon>
        <taxon>Clostridia</taxon>
        <taxon>Lachnospirales</taxon>
        <taxon>Lachnospiraceae</taxon>
        <taxon>Sporanaerobium</taxon>
    </lineage>
</organism>
<gene>
    <name evidence="1" type="ORF">CS063_07740</name>
</gene>
<evidence type="ECO:0000313" key="1">
    <source>
        <dbReference type="EMBL" id="PHV70905.1"/>
    </source>
</evidence>
<keyword evidence="2" id="KW-1185">Reference proteome</keyword>
<dbReference type="Proteomes" id="UP000224460">
    <property type="component" value="Unassembled WGS sequence"/>
</dbReference>
<dbReference type="EMBL" id="PEDL01000006">
    <property type="protein sequence ID" value="PHV70905.1"/>
    <property type="molecule type" value="Genomic_DNA"/>
</dbReference>
<protein>
    <submittedName>
        <fullName evidence="1">Aminotriazole resistance protein</fullName>
    </submittedName>
</protein>
<sequence>MQDKKKFSFVNIIFFVVFGVLTGVLWAYLCPIPLIPGAVHFRTFAFIIVVVGYLFGPVTGFFAGYIGTIVWALLSGNFIPLHSPLADGITVGLSAALPALIHLKNGKVDLLQLIENKGKFIGVCLFWSILFGVLMILTTSLSLSYFAGLDYTFCILWIGIADVVPIALTPFVILLLAKRMKNIRNIVPYI</sequence>
<reference evidence="1" key="1">
    <citation type="submission" date="2017-10" db="EMBL/GenBank/DDBJ databases">
        <title>Genome sequence of cellulolytic Lachnospiraceae bacterium XHS1971 isolated from hotspring sediment.</title>
        <authorList>
            <person name="Vasudevan G."/>
            <person name="Joshi A.J."/>
            <person name="Hivarkar S."/>
            <person name="Lanjekar V.B."/>
            <person name="Dhakephalkar P.K."/>
            <person name="Dagar S."/>
        </authorList>
    </citation>
    <scope>NUCLEOTIDE SEQUENCE</scope>
    <source>
        <strain evidence="1">XHS1971</strain>
    </source>
</reference>
<evidence type="ECO:0000313" key="2">
    <source>
        <dbReference type="Proteomes" id="UP000224460"/>
    </source>
</evidence>